<dbReference type="AlphaFoldDB" id="A0A0F9F981"/>
<name>A0A0F9F981_9ZZZZ</name>
<dbReference type="EMBL" id="LAZR01022133">
    <property type="protein sequence ID" value="KKL82924.1"/>
    <property type="molecule type" value="Genomic_DNA"/>
</dbReference>
<evidence type="ECO:0000313" key="1">
    <source>
        <dbReference type="EMBL" id="KKL82924.1"/>
    </source>
</evidence>
<gene>
    <name evidence="1" type="ORF">LCGC14_1979850</name>
</gene>
<proteinExistence type="predicted"/>
<organism evidence="1">
    <name type="scientific">marine sediment metagenome</name>
    <dbReference type="NCBI Taxonomy" id="412755"/>
    <lineage>
        <taxon>unclassified sequences</taxon>
        <taxon>metagenomes</taxon>
        <taxon>ecological metagenomes</taxon>
    </lineage>
</organism>
<sequence>MLKAEDQTEWPSMYVYQNDLCEDLCNIMFEFLGECEHEGFKAACKEVSSDVIEDVEAWKKRRKKLLVADFAEYLKAQS</sequence>
<protein>
    <submittedName>
        <fullName evidence="1">Uncharacterized protein</fullName>
    </submittedName>
</protein>
<reference evidence="1" key="1">
    <citation type="journal article" date="2015" name="Nature">
        <title>Complex archaea that bridge the gap between prokaryotes and eukaryotes.</title>
        <authorList>
            <person name="Spang A."/>
            <person name="Saw J.H."/>
            <person name="Jorgensen S.L."/>
            <person name="Zaremba-Niedzwiedzka K."/>
            <person name="Martijn J."/>
            <person name="Lind A.E."/>
            <person name="van Eijk R."/>
            <person name="Schleper C."/>
            <person name="Guy L."/>
            <person name="Ettema T.J."/>
        </authorList>
    </citation>
    <scope>NUCLEOTIDE SEQUENCE</scope>
</reference>
<comment type="caution">
    <text evidence="1">The sequence shown here is derived from an EMBL/GenBank/DDBJ whole genome shotgun (WGS) entry which is preliminary data.</text>
</comment>
<accession>A0A0F9F981</accession>